<dbReference type="GO" id="GO:0016491">
    <property type="term" value="F:oxidoreductase activity"/>
    <property type="evidence" value="ECO:0007669"/>
    <property type="project" value="InterPro"/>
</dbReference>
<protein>
    <submittedName>
        <fullName evidence="7">Cupredoxin</fullName>
    </submittedName>
</protein>
<keyword evidence="8" id="KW-1185">Reference proteome</keyword>
<dbReference type="InterPro" id="IPR045087">
    <property type="entry name" value="Cu-oxidase_fam"/>
</dbReference>
<feature type="chain" id="PRO_5035429629" evidence="4">
    <location>
        <begin position="21"/>
        <end position="603"/>
    </location>
</feature>
<dbReference type="PANTHER" id="PTHR48267">
    <property type="entry name" value="CUPREDOXIN SUPERFAMILY PROTEIN"/>
    <property type="match status" value="1"/>
</dbReference>
<keyword evidence="2" id="KW-0186">Copper</keyword>
<feature type="compositionally biased region" description="Low complexity" evidence="3">
    <location>
        <begin position="570"/>
        <end position="589"/>
    </location>
</feature>
<evidence type="ECO:0000256" key="3">
    <source>
        <dbReference type="SAM" id="MobiDB-lite"/>
    </source>
</evidence>
<dbReference type="AlphaFoldDB" id="A0A8K0TM23"/>
<feature type="domain" description="Plastocyanin-like" evidence="6">
    <location>
        <begin position="70"/>
        <end position="180"/>
    </location>
</feature>
<comment type="caution">
    <text evidence="7">The sequence shown here is derived from an EMBL/GenBank/DDBJ whole genome shotgun (WGS) entry which is preliminary data.</text>
</comment>
<feature type="region of interest" description="Disordered" evidence="3">
    <location>
        <begin position="555"/>
        <end position="603"/>
    </location>
</feature>
<evidence type="ECO:0000256" key="4">
    <source>
        <dbReference type="SAM" id="SignalP"/>
    </source>
</evidence>
<feature type="signal peptide" evidence="4">
    <location>
        <begin position="1"/>
        <end position="20"/>
    </location>
</feature>
<sequence length="603" mass="67637">MVNALAKLALALAVVGEASAKDWLSPPYKWLYQYPLPIPKPKDIKQTVKNPVNGKDIRYYEIEIKEFSANVYPDRGNATLVGYDGVSPGPTFMMERDTEAVVRFINKAKPANSVHLHGSYSRAPWDGWAEDVTKNGEYKDYYYPNSQNARTLWYHDHAIDHTAENAYFGQAGMYILHDEKEDPLNLPKGKYDVPLVLAAKQYNTDGSLYSPANEETSLYGDIIHVNGQPWPYMKVEPRKYRFRFLDASISRSFKLYFENDKAVGTKLDFNVIASDAGLLSAPQPTKDLYISMAERYEVVFDFSTYKGQNVTLRNTRGFAADEDFLHTDKVMKFIVDGAAVVDDSALPTKFRTIPYPTDTNKVDHSFKFERKNGHWTINGVTWKDVNNRVLAKPARGRVEVWELINTSGGWSHPIHVHLVDFKVLKRSGGRASVMNYEAAGLKDVVWLGPGETVLVEANYAPWDGLYMFHCHNLIHEDHEMMAAFNVSVLPDLGYKETLIIDPMSTDYRAVAQKDSDFEPENVSKKVQSLANLEPYRVADTEKALEAYYATRKDTPAAAATPASGNQGSPTTLTTAVRASTTAAAAAATTSDSRGRGGRSRRRY</sequence>
<gene>
    <name evidence="7" type="ORF">B0T11DRAFT_222227</name>
</gene>
<reference evidence="7" key="1">
    <citation type="journal article" date="2021" name="Nat. Commun.">
        <title>Genetic determinants of endophytism in the Arabidopsis root mycobiome.</title>
        <authorList>
            <person name="Mesny F."/>
            <person name="Miyauchi S."/>
            <person name="Thiergart T."/>
            <person name="Pickel B."/>
            <person name="Atanasova L."/>
            <person name="Karlsson M."/>
            <person name="Huettel B."/>
            <person name="Barry K.W."/>
            <person name="Haridas S."/>
            <person name="Chen C."/>
            <person name="Bauer D."/>
            <person name="Andreopoulos W."/>
            <person name="Pangilinan J."/>
            <person name="LaButti K."/>
            <person name="Riley R."/>
            <person name="Lipzen A."/>
            <person name="Clum A."/>
            <person name="Drula E."/>
            <person name="Henrissat B."/>
            <person name="Kohler A."/>
            <person name="Grigoriev I.V."/>
            <person name="Martin F.M."/>
            <person name="Hacquard S."/>
        </authorList>
    </citation>
    <scope>NUCLEOTIDE SEQUENCE</scope>
    <source>
        <strain evidence="7">MPI-CAGE-AT-0016</strain>
    </source>
</reference>
<dbReference type="SUPFAM" id="SSF49503">
    <property type="entry name" value="Cupredoxins"/>
    <property type="match status" value="3"/>
</dbReference>
<evidence type="ECO:0000256" key="1">
    <source>
        <dbReference type="ARBA" id="ARBA00010609"/>
    </source>
</evidence>
<dbReference type="OrthoDB" id="262547at2759"/>
<dbReference type="Pfam" id="PF07731">
    <property type="entry name" value="Cu-oxidase_2"/>
    <property type="match status" value="1"/>
</dbReference>
<comment type="similarity">
    <text evidence="1">Belongs to the multicopper oxidase family.</text>
</comment>
<dbReference type="InterPro" id="IPR011707">
    <property type="entry name" value="Cu-oxidase-like_N"/>
</dbReference>
<feature type="domain" description="Plastocyanin-like" evidence="5">
    <location>
        <begin position="362"/>
        <end position="487"/>
    </location>
</feature>
<dbReference type="InterPro" id="IPR008972">
    <property type="entry name" value="Cupredoxin"/>
</dbReference>
<dbReference type="PANTHER" id="PTHR48267:SF1">
    <property type="entry name" value="BILIRUBIN OXIDASE"/>
    <property type="match status" value="1"/>
</dbReference>
<evidence type="ECO:0000256" key="2">
    <source>
        <dbReference type="ARBA" id="ARBA00023008"/>
    </source>
</evidence>
<evidence type="ECO:0000313" key="7">
    <source>
        <dbReference type="EMBL" id="KAH7368843.1"/>
    </source>
</evidence>
<accession>A0A8K0TM23</accession>
<dbReference type="EMBL" id="JAGPXD010000002">
    <property type="protein sequence ID" value="KAH7368843.1"/>
    <property type="molecule type" value="Genomic_DNA"/>
</dbReference>
<evidence type="ECO:0000313" key="8">
    <source>
        <dbReference type="Proteomes" id="UP000813385"/>
    </source>
</evidence>
<evidence type="ECO:0000259" key="5">
    <source>
        <dbReference type="Pfam" id="PF07731"/>
    </source>
</evidence>
<dbReference type="CDD" id="cd13866">
    <property type="entry name" value="CuRO_2_BOD"/>
    <property type="match status" value="1"/>
</dbReference>
<name>A0A8K0TM23_9PEZI</name>
<keyword evidence="4" id="KW-0732">Signal</keyword>
<dbReference type="InterPro" id="IPR011706">
    <property type="entry name" value="Cu-oxidase_C"/>
</dbReference>
<dbReference type="Pfam" id="PF07732">
    <property type="entry name" value="Cu-oxidase_3"/>
    <property type="match status" value="1"/>
</dbReference>
<dbReference type="CDD" id="cd13889">
    <property type="entry name" value="CuRO_3_BOD"/>
    <property type="match status" value="1"/>
</dbReference>
<organism evidence="7 8">
    <name type="scientific">Plectosphaerella cucumerina</name>
    <dbReference type="NCBI Taxonomy" id="40658"/>
    <lineage>
        <taxon>Eukaryota</taxon>
        <taxon>Fungi</taxon>
        <taxon>Dikarya</taxon>
        <taxon>Ascomycota</taxon>
        <taxon>Pezizomycotina</taxon>
        <taxon>Sordariomycetes</taxon>
        <taxon>Hypocreomycetidae</taxon>
        <taxon>Glomerellales</taxon>
        <taxon>Plectosphaerellaceae</taxon>
        <taxon>Plectosphaerella</taxon>
    </lineage>
</organism>
<proteinExistence type="inferred from homology"/>
<dbReference type="GO" id="GO:0005507">
    <property type="term" value="F:copper ion binding"/>
    <property type="evidence" value="ECO:0007669"/>
    <property type="project" value="InterPro"/>
</dbReference>
<dbReference type="Proteomes" id="UP000813385">
    <property type="component" value="Unassembled WGS sequence"/>
</dbReference>
<evidence type="ECO:0000259" key="6">
    <source>
        <dbReference type="Pfam" id="PF07732"/>
    </source>
</evidence>
<dbReference type="Gene3D" id="2.60.40.420">
    <property type="entry name" value="Cupredoxins - blue copper proteins"/>
    <property type="match status" value="3"/>
</dbReference>